<dbReference type="OrthoDB" id="9763537at2"/>
<dbReference type="EC" id="3.2.1.52" evidence="3"/>
<organism evidence="9 10">
    <name type="scientific">Roseivirga misakiensis</name>
    <dbReference type="NCBI Taxonomy" id="1563681"/>
    <lineage>
        <taxon>Bacteria</taxon>
        <taxon>Pseudomonadati</taxon>
        <taxon>Bacteroidota</taxon>
        <taxon>Cytophagia</taxon>
        <taxon>Cytophagales</taxon>
        <taxon>Roseivirgaceae</taxon>
        <taxon>Roseivirga</taxon>
    </lineage>
</organism>
<evidence type="ECO:0000256" key="5">
    <source>
        <dbReference type="ARBA" id="ARBA00023295"/>
    </source>
</evidence>
<dbReference type="Pfam" id="PF00728">
    <property type="entry name" value="Glyco_hydro_20"/>
    <property type="match status" value="1"/>
</dbReference>
<dbReference type="InterPro" id="IPR015883">
    <property type="entry name" value="Glyco_hydro_20_cat"/>
</dbReference>
<dbReference type="Proteomes" id="UP000095552">
    <property type="component" value="Unassembled WGS sequence"/>
</dbReference>
<dbReference type="PANTHER" id="PTHR22600:SF57">
    <property type="entry name" value="BETA-N-ACETYLHEXOSAMINIDASE"/>
    <property type="match status" value="1"/>
</dbReference>
<dbReference type="STRING" id="1563681.BFP71_10775"/>
<dbReference type="SUPFAM" id="SSF51445">
    <property type="entry name" value="(Trans)glycosidases"/>
    <property type="match status" value="1"/>
</dbReference>
<evidence type="ECO:0000259" key="7">
    <source>
        <dbReference type="Pfam" id="PF00728"/>
    </source>
</evidence>
<evidence type="ECO:0000256" key="4">
    <source>
        <dbReference type="ARBA" id="ARBA00022801"/>
    </source>
</evidence>
<dbReference type="GO" id="GO:0030203">
    <property type="term" value="P:glycosaminoglycan metabolic process"/>
    <property type="evidence" value="ECO:0007669"/>
    <property type="project" value="TreeGrafter"/>
</dbReference>
<dbReference type="InterPro" id="IPR025705">
    <property type="entry name" value="Beta_hexosaminidase_sua/sub"/>
</dbReference>
<keyword evidence="5" id="KW-0326">Glycosidase</keyword>
<comment type="caution">
    <text evidence="9">The sequence shown here is derived from an EMBL/GenBank/DDBJ whole genome shotgun (WGS) entry which is preliminary data.</text>
</comment>
<keyword evidence="4" id="KW-0378">Hydrolase</keyword>
<dbReference type="GO" id="GO:0005975">
    <property type="term" value="P:carbohydrate metabolic process"/>
    <property type="evidence" value="ECO:0007669"/>
    <property type="project" value="InterPro"/>
</dbReference>
<name>A0A1E5SXX0_9BACT</name>
<dbReference type="AlphaFoldDB" id="A0A1E5SXX0"/>
<dbReference type="Gene3D" id="3.20.20.80">
    <property type="entry name" value="Glycosidases"/>
    <property type="match status" value="1"/>
</dbReference>
<dbReference type="RefSeq" id="WP_069835479.1">
    <property type="nucleotide sequence ID" value="NZ_MDGQ01000005.1"/>
</dbReference>
<dbReference type="InterPro" id="IPR017853">
    <property type="entry name" value="GH"/>
</dbReference>
<dbReference type="EMBL" id="MDGQ01000005">
    <property type="protein sequence ID" value="OEK03974.1"/>
    <property type="molecule type" value="Genomic_DNA"/>
</dbReference>
<protein>
    <recommendedName>
        <fullName evidence="3">beta-N-acetylhexosaminidase</fullName>
        <ecNumber evidence="3">3.2.1.52</ecNumber>
    </recommendedName>
</protein>
<dbReference type="InterPro" id="IPR015882">
    <property type="entry name" value="HEX_bac_N"/>
</dbReference>
<dbReference type="GO" id="GO:0016020">
    <property type="term" value="C:membrane"/>
    <property type="evidence" value="ECO:0007669"/>
    <property type="project" value="TreeGrafter"/>
</dbReference>
<evidence type="ECO:0000256" key="2">
    <source>
        <dbReference type="ARBA" id="ARBA00006285"/>
    </source>
</evidence>
<gene>
    <name evidence="9" type="ORF">BFP71_10775</name>
</gene>
<dbReference type="Pfam" id="PF02838">
    <property type="entry name" value="Glyco_hydro_20b"/>
    <property type="match status" value="1"/>
</dbReference>
<dbReference type="PANTHER" id="PTHR22600">
    <property type="entry name" value="BETA-HEXOSAMINIDASE"/>
    <property type="match status" value="1"/>
</dbReference>
<comment type="catalytic activity">
    <reaction evidence="1">
        <text>Hydrolysis of terminal non-reducing N-acetyl-D-hexosamine residues in N-acetyl-beta-D-hexosaminides.</text>
        <dbReference type="EC" id="3.2.1.52"/>
    </reaction>
</comment>
<feature type="domain" description="Glycoside hydrolase family 20 catalytic" evidence="7">
    <location>
        <begin position="143"/>
        <end position="386"/>
    </location>
</feature>
<dbReference type="SUPFAM" id="SSF55545">
    <property type="entry name" value="beta-N-acetylhexosaminidase-like domain"/>
    <property type="match status" value="1"/>
</dbReference>
<dbReference type="CDD" id="cd06565">
    <property type="entry name" value="GH20_GcnA-like"/>
    <property type="match status" value="1"/>
</dbReference>
<proteinExistence type="inferred from homology"/>
<dbReference type="Gene3D" id="3.30.379.10">
    <property type="entry name" value="Chitobiase/beta-hexosaminidase domain 2-like"/>
    <property type="match status" value="1"/>
</dbReference>
<dbReference type="InterPro" id="IPR029018">
    <property type="entry name" value="Hex-like_dom2"/>
</dbReference>
<feature type="domain" description="Beta-hexosaminidase bacterial type N-terminal" evidence="8">
    <location>
        <begin position="67"/>
        <end position="140"/>
    </location>
</feature>
<dbReference type="PRINTS" id="PR00738">
    <property type="entry name" value="GLHYDRLASE20"/>
</dbReference>
<dbReference type="GO" id="GO:0004563">
    <property type="term" value="F:beta-N-acetylhexosaminidase activity"/>
    <property type="evidence" value="ECO:0007669"/>
    <property type="project" value="UniProtKB-EC"/>
</dbReference>
<evidence type="ECO:0000259" key="8">
    <source>
        <dbReference type="Pfam" id="PF02838"/>
    </source>
</evidence>
<evidence type="ECO:0000313" key="9">
    <source>
        <dbReference type="EMBL" id="OEK03974.1"/>
    </source>
</evidence>
<evidence type="ECO:0000256" key="6">
    <source>
        <dbReference type="PIRSR" id="PIRSR625705-1"/>
    </source>
</evidence>
<keyword evidence="10" id="KW-1185">Reference proteome</keyword>
<accession>A0A1E5SXX0</accession>
<comment type="similarity">
    <text evidence="2">Belongs to the glycosyl hydrolase 20 family.</text>
</comment>
<reference evidence="9 10" key="1">
    <citation type="submission" date="2016-08" db="EMBL/GenBank/DDBJ databases">
        <title>Draft genome of Fabibacter sp. strain SK-8.</title>
        <authorList>
            <person name="Wong S.-K."/>
            <person name="Hamasaki K."/>
            <person name="Yoshizawa S."/>
        </authorList>
    </citation>
    <scope>NUCLEOTIDE SEQUENCE [LARGE SCALE GENOMIC DNA]</scope>
    <source>
        <strain evidence="9 10">SK-8</strain>
    </source>
</reference>
<sequence>MKKLKLICIGVLFHSCLFGNDIEKYLINTPQEISYTDGCDSKIFEQAWQLKNFVQVLEDNEFKGDISIAQPVPIGIHFSFKLDTVNLPNQGYTLSIADDSVIVVGQNTAALYYAKQTLLQLLEYSISEEKPIPCLKIKDWPDFERRGYMLDISRDKVPTMESLYQLIDQLADWKINELQLYTEHTFAYKDHETVWENSSPLTAEEIQLLDAYSKKHHIDLVPNQNSFGHMENWLKHDEYLDMAECPDDCQTVWGKRKRTSLAPTVPGSFELMKSLYQEVLPNFSSQFFNIGGDETVELCEGKSKAECDKLGKGQVYLNYLKKLNTEANTLGFKTQFWGDIILNHPELISELPSDMTALVWGYADDHPFDKELPKFKAAGIDFYVCPGTSSWRSLIGRNKNAFGNLKNAAITGKANGAKGYLNTNWGDYGHWQPLSVVYPSMLIGASYAWHYDDKAIDHLEFQLNKYVFKDKTGNTGKAVLALGNAYLDTKIPKGNANAFHLLLRRYLWTMQGNYQTKLLTVDNLEASRKSILNALEVLALGEPQSEDADYLLPELNQAAALAMHAIDLGIARLGTKDMQTKSIPAEQRAKLKSELLLLIEKHKELWVMRNRIGGLSDSASKLEDILSFYDY</sequence>
<evidence type="ECO:0000313" key="10">
    <source>
        <dbReference type="Proteomes" id="UP000095552"/>
    </source>
</evidence>
<evidence type="ECO:0000256" key="1">
    <source>
        <dbReference type="ARBA" id="ARBA00001231"/>
    </source>
</evidence>
<evidence type="ECO:0000256" key="3">
    <source>
        <dbReference type="ARBA" id="ARBA00012663"/>
    </source>
</evidence>
<feature type="active site" description="Proton donor" evidence="6">
    <location>
        <position position="294"/>
    </location>
</feature>